<dbReference type="InterPro" id="IPR027417">
    <property type="entry name" value="P-loop_NTPase"/>
</dbReference>
<comment type="catalytic activity">
    <reaction evidence="8">
        <text>ATP + H2O = ADP + phosphate + H(+)</text>
        <dbReference type="Rhea" id="RHEA:13065"/>
        <dbReference type="ChEBI" id="CHEBI:15377"/>
        <dbReference type="ChEBI" id="CHEBI:15378"/>
        <dbReference type="ChEBI" id="CHEBI:30616"/>
        <dbReference type="ChEBI" id="CHEBI:43474"/>
        <dbReference type="ChEBI" id="CHEBI:456216"/>
        <dbReference type="EC" id="3.6.4.13"/>
    </reaction>
</comment>
<evidence type="ECO:0000256" key="9">
    <source>
        <dbReference type="SAM" id="Coils"/>
    </source>
</evidence>
<dbReference type="PANTHER" id="PTHR18934">
    <property type="entry name" value="ATP-DEPENDENT RNA HELICASE"/>
    <property type="match status" value="1"/>
</dbReference>
<dbReference type="CDD" id="cd18791">
    <property type="entry name" value="SF2_C_RHA"/>
    <property type="match status" value="1"/>
</dbReference>
<dbReference type="GO" id="GO:0008380">
    <property type="term" value="P:RNA splicing"/>
    <property type="evidence" value="ECO:0007669"/>
    <property type="project" value="UniProtKB-KW"/>
</dbReference>
<keyword evidence="6" id="KW-0067">ATP-binding</keyword>
<keyword evidence="7" id="KW-0508">mRNA splicing</keyword>
<keyword evidence="9" id="KW-0175">Coiled coil</keyword>
<proteinExistence type="predicted"/>
<dbReference type="PROSITE" id="PS51192">
    <property type="entry name" value="HELICASE_ATP_BIND_1"/>
    <property type="match status" value="1"/>
</dbReference>
<dbReference type="InterPro" id="IPR048333">
    <property type="entry name" value="HA2_WH"/>
</dbReference>
<dbReference type="EMBL" id="LRBS01000124">
    <property type="protein sequence ID" value="OII71183.1"/>
    <property type="molecule type" value="Genomic_DNA"/>
</dbReference>
<name>A0A1J4MB29_9CRYT</name>
<evidence type="ECO:0000256" key="6">
    <source>
        <dbReference type="ARBA" id="ARBA00022840"/>
    </source>
</evidence>
<keyword evidence="4" id="KW-0378">Hydrolase</keyword>
<dbReference type="FunFam" id="3.40.50.300:FF:000007">
    <property type="entry name" value="Pre-mRNA-splicing factor ATP-dependent RNA helicase"/>
    <property type="match status" value="1"/>
</dbReference>
<evidence type="ECO:0000313" key="13">
    <source>
        <dbReference type="Proteomes" id="UP000186804"/>
    </source>
</evidence>
<dbReference type="GO" id="GO:0005524">
    <property type="term" value="F:ATP binding"/>
    <property type="evidence" value="ECO:0007669"/>
    <property type="project" value="UniProtKB-KW"/>
</dbReference>
<keyword evidence="3" id="KW-0547">Nucleotide-binding</keyword>
<sequence length="878" mass="100103">MSNLESERELRRRQYLADRERRQLELAERVLKDKELLYETINDRITKKEKRRLEIERNLVKTARKIVEDRDIDGSFIDAYIMPESYDEDLQKKLDAAIIHPHYISNRKSHNILTDQEIWERVQTSAAIQTNRSSSNKVDSLDPNKVLKESTLILPDGSQIDFELLETTLEEGNIYSTTEFKCRDFINEQQYIDEIRSSLPVIKYREEILSSLEKYPILIIVGETGSGKTTQIPQYLYEAGYAEKGTIACTQPRRVAAMSVANRVAKEMNCRLGSKVGYTIRFEDCTDEDTKIKYMTDGILLREFLSNPDLSGYSCLLIDEAHERSLHTDVLFGLVKDVSRFRNFKDDNLSTKSDCEDSTEPFKLIISSATLEAEKFGKYFDNSPIIYIPGRRYPVDIYYTKAPEANFIDATVVTVLQIHLSQLKRSDKTEEIIDNNSTIKSLDNIGMNFSRIRRIPTGGDILCFLPGQQEIEECMEILNKKILGKGKEVPELIVLPIYASLPSEQQAQIFISTPQGARKVVLATNIAETALTIDNIGFVIDCGFCKQNAYNPKTGLDSLVTIPCSRAAANQRAGRAGRVRPGKCFRLYTKTSFYMEMEPSNTPEIQRCNLGNVVLMLKSLGIDDLLHFDFMDPPPPETLVKALELLYGLNALDDKGDLTNIGRKMAELPLDPMYSKVVLASQRYKVVDESIIIVSMLSLGNTVFIRPRDKSAQADNIRKSFFRSGGDHLTLLNVYKQWENSGESNLWCFENFIHGKSMKRARDIRIQLSELMETLDIEITSNPNEVDGIRKSIAAGFFFQTARINKGGNYSTLRNRHIVDIHPSSSLFESRPQTVVYTELVHTTKEYMRNITEIKAEWLFEVASHYYTPGEILPSKSK</sequence>
<dbReference type="PANTHER" id="PTHR18934:SF83">
    <property type="entry name" value="PRE-MRNA-SPLICING FACTOR ATP-DEPENDENT RNA HELICASE DHX16"/>
    <property type="match status" value="1"/>
</dbReference>
<dbReference type="SUPFAM" id="SSF52540">
    <property type="entry name" value="P-loop containing nucleoside triphosphate hydrolases"/>
    <property type="match status" value="1"/>
</dbReference>
<dbReference type="GO" id="GO:0006397">
    <property type="term" value="P:mRNA processing"/>
    <property type="evidence" value="ECO:0007669"/>
    <property type="project" value="UniProtKB-KW"/>
</dbReference>
<evidence type="ECO:0000256" key="3">
    <source>
        <dbReference type="ARBA" id="ARBA00022741"/>
    </source>
</evidence>
<dbReference type="SMART" id="SM00490">
    <property type="entry name" value="HELICc"/>
    <property type="match status" value="1"/>
</dbReference>
<accession>A0A1J4MB29</accession>
<dbReference type="Pfam" id="PF00271">
    <property type="entry name" value="Helicase_C"/>
    <property type="match status" value="1"/>
</dbReference>
<feature type="coiled-coil region" evidence="9">
    <location>
        <begin position="17"/>
        <end position="58"/>
    </location>
</feature>
<dbReference type="InterPro" id="IPR001650">
    <property type="entry name" value="Helicase_C-like"/>
</dbReference>
<dbReference type="GO" id="GO:0003724">
    <property type="term" value="F:RNA helicase activity"/>
    <property type="evidence" value="ECO:0007669"/>
    <property type="project" value="UniProtKB-EC"/>
</dbReference>
<dbReference type="FunFam" id="3.40.50.300:FF:000615">
    <property type="entry name" value="pre-mRNA-splicing factor ATP-dependent RNA helicase DEAH7"/>
    <property type="match status" value="1"/>
</dbReference>
<dbReference type="Pfam" id="PF21010">
    <property type="entry name" value="HA2_C"/>
    <property type="match status" value="1"/>
</dbReference>
<dbReference type="InterPro" id="IPR007502">
    <property type="entry name" value="Helicase-assoc_dom"/>
</dbReference>
<dbReference type="InterPro" id="IPR014001">
    <property type="entry name" value="Helicase_ATP-bd"/>
</dbReference>
<keyword evidence="5" id="KW-0347">Helicase</keyword>
<dbReference type="Gene3D" id="1.20.120.1080">
    <property type="match status" value="1"/>
</dbReference>
<evidence type="ECO:0000259" key="11">
    <source>
        <dbReference type="PROSITE" id="PS51194"/>
    </source>
</evidence>
<organism evidence="12 13">
    <name type="scientific">Cryptosporidium andersoni</name>
    <dbReference type="NCBI Taxonomy" id="117008"/>
    <lineage>
        <taxon>Eukaryota</taxon>
        <taxon>Sar</taxon>
        <taxon>Alveolata</taxon>
        <taxon>Apicomplexa</taxon>
        <taxon>Conoidasida</taxon>
        <taxon>Coccidia</taxon>
        <taxon>Eucoccidiorida</taxon>
        <taxon>Eimeriorina</taxon>
        <taxon>Cryptosporidiidae</taxon>
        <taxon>Cryptosporidium</taxon>
    </lineage>
</organism>
<keyword evidence="13" id="KW-1185">Reference proteome</keyword>
<dbReference type="GO" id="GO:0071013">
    <property type="term" value="C:catalytic step 2 spliceosome"/>
    <property type="evidence" value="ECO:0007669"/>
    <property type="project" value="TreeGrafter"/>
</dbReference>
<dbReference type="OrthoDB" id="10253254at2759"/>
<dbReference type="Pfam" id="PF04408">
    <property type="entry name" value="WHD_HA2"/>
    <property type="match status" value="1"/>
</dbReference>
<dbReference type="InterPro" id="IPR011709">
    <property type="entry name" value="DEAD-box_helicase_OB_fold"/>
</dbReference>
<dbReference type="FunFam" id="1.20.120.1080:FF:000001">
    <property type="entry name" value="Pre-mRNA-splicing factor ATP-dependent RNA helicase"/>
    <property type="match status" value="1"/>
</dbReference>
<evidence type="ECO:0000259" key="10">
    <source>
        <dbReference type="PROSITE" id="PS51192"/>
    </source>
</evidence>
<dbReference type="Proteomes" id="UP000186804">
    <property type="component" value="Unassembled WGS sequence"/>
</dbReference>
<dbReference type="Gene3D" id="3.40.50.300">
    <property type="entry name" value="P-loop containing nucleotide triphosphate hydrolases"/>
    <property type="match status" value="2"/>
</dbReference>
<reference evidence="12 13" key="1">
    <citation type="submission" date="2016-10" db="EMBL/GenBank/DDBJ databases">
        <title>Reductive evolution of mitochondrial metabolism and differential evolution of invasion-related proteins in Cryptosporidium.</title>
        <authorList>
            <person name="Liu S."/>
            <person name="Roellig D.M."/>
            <person name="Guo Y."/>
            <person name="Li N."/>
            <person name="Frace M.A."/>
            <person name="Tang K."/>
            <person name="Zhang L."/>
            <person name="Feng Y."/>
            <person name="Xiao L."/>
        </authorList>
    </citation>
    <scope>NUCLEOTIDE SEQUENCE [LARGE SCALE GENOMIC DNA]</scope>
    <source>
        <strain evidence="12">30847</strain>
    </source>
</reference>
<feature type="domain" description="Helicase ATP-binding" evidence="10">
    <location>
        <begin position="209"/>
        <end position="389"/>
    </location>
</feature>
<evidence type="ECO:0000256" key="2">
    <source>
        <dbReference type="ARBA" id="ARBA00022664"/>
    </source>
</evidence>
<dbReference type="PROSITE" id="PS00690">
    <property type="entry name" value="DEAH_ATP_HELICASE"/>
    <property type="match status" value="1"/>
</dbReference>
<dbReference type="PROSITE" id="PS51194">
    <property type="entry name" value="HELICASE_CTER"/>
    <property type="match status" value="1"/>
</dbReference>
<dbReference type="SMART" id="SM00487">
    <property type="entry name" value="DEXDc"/>
    <property type="match status" value="1"/>
</dbReference>
<dbReference type="SMART" id="SM00847">
    <property type="entry name" value="HA2"/>
    <property type="match status" value="1"/>
</dbReference>
<gene>
    <name evidence="12" type="ORF">cand_025990</name>
</gene>
<dbReference type="InterPro" id="IPR011545">
    <property type="entry name" value="DEAD/DEAH_box_helicase_dom"/>
</dbReference>
<dbReference type="InterPro" id="IPR002464">
    <property type="entry name" value="DNA/RNA_helicase_DEAH_CS"/>
</dbReference>
<dbReference type="EC" id="3.6.4.13" evidence="1"/>
<comment type="caution">
    <text evidence="12">The sequence shown here is derived from an EMBL/GenBank/DDBJ whole genome shotgun (WGS) entry which is preliminary data.</text>
</comment>
<dbReference type="Pfam" id="PF00270">
    <property type="entry name" value="DEAD"/>
    <property type="match status" value="1"/>
</dbReference>
<dbReference type="VEuPathDB" id="CryptoDB:cand_025990"/>
<keyword evidence="2" id="KW-0507">mRNA processing</keyword>
<dbReference type="GO" id="GO:0003723">
    <property type="term" value="F:RNA binding"/>
    <property type="evidence" value="ECO:0007669"/>
    <property type="project" value="TreeGrafter"/>
</dbReference>
<dbReference type="AlphaFoldDB" id="A0A1J4MB29"/>
<dbReference type="GeneID" id="92366783"/>
<evidence type="ECO:0000256" key="7">
    <source>
        <dbReference type="ARBA" id="ARBA00023187"/>
    </source>
</evidence>
<dbReference type="RefSeq" id="XP_067066551.1">
    <property type="nucleotide sequence ID" value="XM_067212828.1"/>
</dbReference>
<evidence type="ECO:0000313" key="12">
    <source>
        <dbReference type="EMBL" id="OII71183.1"/>
    </source>
</evidence>
<dbReference type="Pfam" id="PF07717">
    <property type="entry name" value="OB_NTP_bind"/>
    <property type="match status" value="1"/>
</dbReference>
<evidence type="ECO:0000256" key="4">
    <source>
        <dbReference type="ARBA" id="ARBA00022801"/>
    </source>
</evidence>
<evidence type="ECO:0000256" key="8">
    <source>
        <dbReference type="ARBA" id="ARBA00047984"/>
    </source>
</evidence>
<protein>
    <recommendedName>
        <fullName evidence="1">RNA helicase</fullName>
        <ecNumber evidence="1">3.6.4.13</ecNumber>
    </recommendedName>
</protein>
<evidence type="ECO:0000256" key="5">
    <source>
        <dbReference type="ARBA" id="ARBA00022806"/>
    </source>
</evidence>
<dbReference type="GO" id="GO:0016787">
    <property type="term" value="F:hydrolase activity"/>
    <property type="evidence" value="ECO:0007669"/>
    <property type="project" value="UniProtKB-KW"/>
</dbReference>
<evidence type="ECO:0000256" key="1">
    <source>
        <dbReference type="ARBA" id="ARBA00012552"/>
    </source>
</evidence>
<feature type="domain" description="Helicase C-terminal" evidence="11">
    <location>
        <begin position="441"/>
        <end position="621"/>
    </location>
</feature>